<dbReference type="NCBIfam" id="TIGR02228">
    <property type="entry name" value="sigpep_I_arch"/>
    <property type="match status" value="1"/>
</dbReference>
<accession>A0ABY7M5L5</accession>
<evidence type="ECO:0000313" key="9">
    <source>
        <dbReference type="EMBL" id="WBL35670.1"/>
    </source>
</evidence>
<dbReference type="InterPro" id="IPR015927">
    <property type="entry name" value="Peptidase_S24_S26A/B/C"/>
</dbReference>
<gene>
    <name evidence="9" type="ORF">O0235_12935</name>
</gene>
<dbReference type="CDD" id="cd06462">
    <property type="entry name" value="Peptidase_S24_S26"/>
    <property type="match status" value="1"/>
</dbReference>
<keyword evidence="4 7" id="KW-1133">Transmembrane helix</keyword>
<keyword evidence="2" id="KW-0645">Protease</keyword>
<dbReference type="EMBL" id="CP115149">
    <property type="protein sequence ID" value="WBL35670.1"/>
    <property type="molecule type" value="Genomic_DNA"/>
</dbReference>
<dbReference type="Pfam" id="PF00717">
    <property type="entry name" value="Peptidase_S24"/>
    <property type="match status" value="1"/>
</dbReference>
<dbReference type="Proteomes" id="UP001212803">
    <property type="component" value="Chromosome"/>
</dbReference>
<dbReference type="SUPFAM" id="SSF51306">
    <property type="entry name" value="LexA/Signal peptidase"/>
    <property type="match status" value="1"/>
</dbReference>
<keyword evidence="5 7" id="KW-0472">Membrane</keyword>
<sequence>MFLLVAAGWVLFAPQQLGGQTAYVIVNGNSMEPGMKRGDLAVVRRADDYRPGDVVTYRHPEVGHVIHRIIDEEGGRYTLQGDNNDFTDSYRPGRGEVVGRLWFTVPGAGRLLWHLRDPLWGGLVLFVAFAGLLGGSAGTRRAAARPAGRHHQRGGGHPMAPIYRNWQDALALLLAVGLAFGALAWVGFSRGLEKSIPADLEYTQRGEFIYDAAAADGSIYDAGRATTGEPVYLRLSDRVTFGFSYEFLASRPAAVSGSYQLVAELGDASGWKRTIPIGEPGTFEGTAFQAKGTLDLAAVREQIAALEAQSGVVNDRYSVTIKPQVRISGELDGLPFERGFEAAALPLALDRSRLWLNSADPEGLLRPSETSVVTAQRLVGNAVQLWFVRVPVLAARIAGAAGAVIAFGAAGALVAAAARRGWGEPSSAASGAAAVRIAGSGRFESADVIDVASMADLERIAERTGGIILQEAGPGRHVCYVRDGAAVYRFAPEQAEYGTERAA</sequence>
<keyword evidence="10" id="KW-1185">Reference proteome</keyword>
<comment type="subcellular location">
    <subcellularLocation>
        <location evidence="1">Membrane</location>
    </subcellularLocation>
</comment>
<feature type="domain" description="Peptidase S24/S26A/S26B/S26C" evidence="8">
    <location>
        <begin position="18"/>
        <end position="92"/>
    </location>
</feature>
<evidence type="ECO:0000256" key="1">
    <source>
        <dbReference type="ARBA" id="ARBA00004370"/>
    </source>
</evidence>
<feature type="transmembrane region" description="Helical" evidence="7">
    <location>
        <begin position="397"/>
        <end position="418"/>
    </location>
</feature>
<reference evidence="9 10" key="1">
    <citation type="journal article" date="2023" name="ISME J.">
        <title>Thermophilic Dehalococcoidia with unusual traits shed light on an unexpected past.</title>
        <authorList>
            <person name="Palmer M."/>
            <person name="Covington J.K."/>
            <person name="Zhou E.M."/>
            <person name="Thomas S.C."/>
            <person name="Habib N."/>
            <person name="Seymour C.O."/>
            <person name="Lai D."/>
            <person name="Johnston J."/>
            <person name="Hashimi A."/>
            <person name="Jiao J.Y."/>
            <person name="Muok A.R."/>
            <person name="Liu L."/>
            <person name="Xian W.D."/>
            <person name="Zhi X.Y."/>
            <person name="Li M.M."/>
            <person name="Silva L.P."/>
            <person name="Bowen B.P."/>
            <person name="Louie K."/>
            <person name="Briegel A."/>
            <person name="Pett-Ridge J."/>
            <person name="Weber P.K."/>
            <person name="Tocheva E.I."/>
            <person name="Woyke T."/>
            <person name="Northen T.R."/>
            <person name="Mayali X."/>
            <person name="Li W.J."/>
            <person name="Hedlund B.P."/>
        </authorList>
    </citation>
    <scope>NUCLEOTIDE SEQUENCE [LARGE SCALE GENOMIC DNA]</scope>
    <source>
        <strain evidence="9 10">YIM 72310</strain>
    </source>
</reference>
<dbReference type="InterPro" id="IPR036286">
    <property type="entry name" value="LexA/Signal_pep-like_sf"/>
</dbReference>
<dbReference type="Gene3D" id="2.10.109.10">
    <property type="entry name" value="Umud Fragment, subunit A"/>
    <property type="match status" value="1"/>
</dbReference>
<protein>
    <recommendedName>
        <fullName evidence="6">Signal peptidase I</fullName>
        <ecNumber evidence="6">3.4.21.89</ecNumber>
    </recommendedName>
</protein>
<dbReference type="GO" id="GO:0009003">
    <property type="term" value="F:signal peptidase activity"/>
    <property type="evidence" value="ECO:0007669"/>
    <property type="project" value="UniProtKB-EC"/>
</dbReference>
<evidence type="ECO:0000256" key="3">
    <source>
        <dbReference type="ARBA" id="ARBA00022692"/>
    </source>
</evidence>
<evidence type="ECO:0000259" key="8">
    <source>
        <dbReference type="Pfam" id="PF00717"/>
    </source>
</evidence>
<proteinExistence type="predicted"/>
<organism evidence="9 10">
    <name type="scientific">Tepidiforma flava</name>
    <dbReference type="NCBI Taxonomy" id="3004094"/>
    <lineage>
        <taxon>Bacteria</taxon>
        <taxon>Bacillati</taxon>
        <taxon>Chloroflexota</taxon>
        <taxon>Tepidiformia</taxon>
        <taxon>Tepidiformales</taxon>
        <taxon>Tepidiformaceae</taxon>
        <taxon>Tepidiforma</taxon>
    </lineage>
</organism>
<name>A0ABY7M5L5_9CHLR</name>
<dbReference type="EC" id="3.4.21.89" evidence="6"/>
<evidence type="ECO:0000256" key="4">
    <source>
        <dbReference type="ARBA" id="ARBA00022989"/>
    </source>
</evidence>
<keyword evidence="9" id="KW-0378">Hydrolase</keyword>
<evidence type="ECO:0000256" key="2">
    <source>
        <dbReference type="ARBA" id="ARBA00022670"/>
    </source>
</evidence>
<evidence type="ECO:0000256" key="6">
    <source>
        <dbReference type="NCBIfam" id="TIGR02228"/>
    </source>
</evidence>
<feature type="transmembrane region" description="Helical" evidence="7">
    <location>
        <begin position="119"/>
        <end position="139"/>
    </location>
</feature>
<dbReference type="InterPro" id="IPR001733">
    <property type="entry name" value="Peptidase_S26B"/>
</dbReference>
<feature type="transmembrane region" description="Helical" evidence="7">
    <location>
        <begin position="169"/>
        <end position="188"/>
    </location>
</feature>
<evidence type="ECO:0000256" key="5">
    <source>
        <dbReference type="ARBA" id="ARBA00023136"/>
    </source>
</evidence>
<dbReference type="RefSeq" id="WP_270056195.1">
    <property type="nucleotide sequence ID" value="NZ_CP115149.1"/>
</dbReference>
<keyword evidence="3 7" id="KW-0812">Transmembrane</keyword>
<evidence type="ECO:0000313" key="10">
    <source>
        <dbReference type="Proteomes" id="UP001212803"/>
    </source>
</evidence>
<evidence type="ECO:0000256" key="7">
    <source>
        <dbReference type="SAM" id="Phobius"/>
    </source>
</evidence>